<dbReference type="OrthoDB" id="3729831at2"/>
<comment type="caution">
    <text evidence="2">The sequence shown here is derived from an EMBL/GenBank/DDBJ whole genome shotgun (WGS) entry which is preliminary data.</text>
</comment>
<feature type="region of interest" description="Disordered" evidence="1">
    <location>
        <begin position="50"/>
        <end position="80"/>
    </location>
</feature>
<proteinExistence type="predicted"/>
<dbReference type="RefSeq" id="WP_016456734.1">
    <property type="nucleotide sequence ID" value="NZ_KE150269.1"/>
</dbReference>
<dbReference type="EMBL" id="AGZR01000009">
    <property type="protein sequence ID" value="EPD32359.1"/>
    <property type="molecule type" value="Genomic_DNA"/>
</dbReference>
<keyword evidence="3" id="KW-1185">Reference proteome</keyword>
<evidence type="ECO:0000256" key="1">
    <source>
        <dbReference type="SAM" id="MobiDB-lite"/>
    </source>
</evidence>
<reference evidence="2 3" key="1">
    <citation type="submission" date="2013-04" db="EMBL/GenBank/DDBJ databases">
        <title>The Genome Sequence of Propionimicrobium lymphophilum ACS-093-V-SCH5.</title>
        <authorList>
            <consortium name="The Broad Institute Genomics Platform"/>
            <person name="Earl A."/>
            <person name="Ward D."/>
            <person name="Feldgarden M."/>
            <person name="Gevers D."/>
            <person name="Saerens B."/>
            <person name="Vaneechoutte M."/>
            <person name="Walker B."/>
            <person name="Young S."/>
            <person name="Zeng Q."/>
            <person name="Gargeya S."/>
            <person name="Fitzgerald M."/>
            <person name="Haas B."/>
            <person name="Abouelleil A."/>
            <person name="Allen A.W."/>
            <person name="Alvarado L."/>
            <person name="Arachchi H.M."/>
            <person name="Berlin A.M."/>
            <person name="Chapman S.B."/>
            <person name="Gainer-Dewar J."/>
            <person name="Goldberg J."/>
            <person name="Griggs A."/>
            <person name="Gujja S."/>
            <person name="Hansen M."/>
            <person name="Howarth C."/>
            <person name="Imamovic A."/>
            <person name="Ireland A."/>
            <person name="Larimer J."/>
            <person name="McCowan C."/>
            <person name="Murphy C."/>
            <person name="Pearson M."/>
            <person name="Poon T.W."/>
            <person name="Priest M."/>
            <person name="Roberts A."/>
            <person name="Saif S."/>
            <person name="Shea T."/>
            <person name="Sisk P."/>
            <person name="Sykes S."/>
            <person name="Wortman J."/>
            <person name="Nusbaum C."/>
            <person name="Birren B."/>
        </authorList>
    </citation>
    <scope>NUCLEOTIDE SEQUENCE [LARGE SCALE GENOMIC DNA]</scope>
    <source>
        <strain evidence="2 3">ACS-093-V-SCH5</strain>
    </source>
</reference>
<dbReference type="Proteomes" id="UP000014417">
    <property type="component" value="Unassembled WGS sequence"/>
</dbReference>
<dbReference type="HOGENOM" id="CLU_857544_0_0_11"/>
<sequence length="324" mass="35174">MSRAKKFDNARKTRLGKLRVPAWFKNAPLWLLVFVMALMLLLATVYGASKSGDGPEPSPTTTPSQIYEAEPEPNPNMVEAPDQPEILKAIAAIEESGEMEVGVAISAIGTVETRPQDTWSGGTIVSGPAWATATIPAAIAILDEAKQPEDRKYMFEKSFVEGSPAGDDALWAYLGTHDQAVSKTLRILHRYGDWGTAIPSEEEAESHPYRQVLWPLKNQSEFMAEVQCDWVHTVPVMAKMDEPTNSPIGLQTIPRSFSKSGDGTKDGVFSLRQTGLIDLQDGTPVAVTIMVNNKTGDKEATRDALTTLAKTVASQAKGFARPSC</sequence>
<dbReference type="AlphaFoldDB" id="S2WX82"/>
<protein>
    <submittedName>
        <fullName evidence="2">Uncharacterized protein</fullName>
    </submittedName>
</protein>
<gene>
    <name evidence="2" type="ORF">HMPREF9306_01928</name>
</gene>
<accession>S2WX82</accession>
<dbReference type="PATRIC" id="fig|883161.3.peg.1916"/>
<evidence type="ECO:0000313" key="2">
    <source>
        <dbReference type="EMBL" id="EPD32359.1"/>
    </source>
</evidence>
<name>S2WX82_9ACTN</name>
<organism evidence="2 3">
    <name type="scientific">Propionimicrobium lymphophilum ACS-093-V-SCH5</name>
    <dbReference type="NCBI Taxonomy" id="883161"/>
    <lineage>
        <taxon>Bacteria</taxon>
        <taxon>Bacillati</taxon>
        <taxon>Actinomycetota</taxon>
        <taxon>Actinomycetes</taxon>
        <taxon>Propionibacteriales</taxon>
        <taxon>Propionibacteriaceae</taxon>
        <taxon>Propionimicrobium</taxon>
    </lineage>
</organism>
<evidence type="ECO:0000313" key="3">
    <source>
        <dbReference type="Proteomes" id="UP000014417"/>
    </source>
</evidence>